<dbReference type="Gene3D" id="1.20.120.160">
    <property type="entry name" value="HPT domain"/>
    <property type="match status" value="1"/>
</dbReference>
<name>A0A1H6DKI2_9GAMM</name>
<dbReference type="InterPro" id="IPR008207">
    <property type="entry name" value="Sig_transdc_His_kin_Hpt_dom"/>
</dbReference>
<protein>
    <submittedName>
        <fullName evidence="4">HPt (Histidine-containing phosphotransfer) domain-containing protein</fullName>
    </submittedName>
</protein>
<keyword evidence="2" id="KW-0597">Phosphoprotein</keyword>
<gene>
    <name evidence="4" type="ORF">SAMN05444390_10750</name>
</gene>
<evidence type="ECO:0000313" key="4">
    <source>
        <dbReference type="EMBL" id="SEG85840.1"/>
    </source>
</evidence>
<dbReference type="PROSITE" id="PS50894">
    <property type="entry name" value="HPT"/>
    <property type="match status" value="1"/>
</dbReference>
<dbReference type="GO" id="GO:0004672">
    <property type="term" value="F:protein kinase activity"/>
    <property type="evidence" value="ECO:0007669"/>
    <property type="project" value="UniProtKB-ARBA"/>
</dbReference>
<evidence type="ECO:0000313" key="5">
    <source>
        <dbReference type="Proteomes" id="UP000236745"/>
    </source>
</evidence>
<dbReference type="InterPro" id="IPR036641">
    <property type="entry name" value="HPT_dom_sf"/>
</dbReference>
<feature type="modified residue" description="Phosphohistidine" evidence="2">
    <location>
        <position position="58"/>
    </location>
</feature>
<dbReference type="AlphaFoldDB" id="A0A1H6DKI2"/>
<sequence length="112" mass="12313">MSQTLYYDWTQALELTGGDEELLVSVLEMFLEEAPDHMAAMQRSHAAGDTAELSAAAHTLKGLLGTFGAESTVQLALEVEQGARRAEDVRPALSQLESRMKVLLEQLRRHCA</sequence>
<proteinExistence type="predicted"/>
<evidence type="ECO:0000259" key="3">
    <source>
        <dbReference type="PROSITE" id="PS50894"/>
    </source>
</evidence>
<keyword evidence="5" id="KW-1185">Reference proteome</keyword>
<keyword evidence="1" id="KW-0902">Two-component regulatory system</keyword>
<organism evidence="4 5">
    <name type="scientific">Marinobacterium lutimaris</name>
    <dbReference type="NCBI Taxonomy" id="568106"/>
    <lineage>
        <taxon>Bacteria</taxon>
        <taxon>Pseudomonadati</taxon>
        <taxon>Pseudomonadota</taxon>
        <taxon>Gammaproteobacteria</taxon>
        <taxon>Oceanospirillales</taxon>
        <taxon>Oceanospirillaceae</taxon>
        <taxon>Marinobacterium</taxon>
    </lineage>
</organism>
<dbReference type="OrthoDB" id="6197568at2"/>
<evidence type="ECO:0000256" key="1">
    <source>
        <dbReference type="ARBA" id="ARBA00023012"/>
    </source>
</evidence>
<dbReference type="Pfam" id="PF01627">
    <property type="entry name" value="Hpt"/>
    <property type="match status" value="1"/>
</dbReference>
<dbReference type="CDD" id="cd00088">
    <property type="entry name" value="HPT"/>
    <property type="match status" value="1"/>
</dbReference>
<dbReference type="Proteomes" id="UP000236745">
    <property type="component" value="Unassembled WGS sequence"/>
</dbReference>
<dbReference type="GO" id="GO:0000160">
    <property type="term" value="P:phosphorelay signal transduction system"/>
    <property type="evidence" value="ECO:0007669"/>
    <property type="project" value="UniProtKB-KW"/>
</dbReference>
<feature type="domain" description="HPt" evidence="3">
    <location>
        <begin position="19"/>
        <end position="110"/>
    </location>
</feature>
<dbReference type="SUPFAM" id="SSF47226">
    <property type="entry name" value="Histidine-containing phosphotransfer domain, HPT domain"/>
    <property type="match status" value="1"/>
</dbReference>
<accession>A0A1H6DKI2</accession>
<dbReference type="EMBL" id="FNVQ01000007">
    <property type="protein sequence ID" value="SEG85840.1"/>
    <property type="molecule type" value="Genomic_DNA"/>
</dbReference>
<evidence type="ECO:0000256" key="2">
    <source>
        <dbReference type="PROSITE-ProRule" id="PRU00110"/>
    </source>
</evidence>
<reference evidence="4 5" key="1">
    <citation type="submission" date="2016-10" db="EMBL/GenBank/DDBJ databases">
        <authorList>
            <person name="de Groot N.N."/>
        </authorList>
    </citation>
    <scope>NUCLEOTIDE SEQUENCE [LARGE SCALE GENOMIC DNA]</scope>
    <source>
        <strain evidence="4 5">DSM 22012</strain>
    </source>
</reference>
<dbReference type="RefSeq" id="WP_104005515.1">
    <property type="nucleotide sequence ID" value="NZ_FNVQ01000007.1"/>
</dbReference>
<dbReference type="SMART" id="SM00073">
    <property type="entry name" value="HPT"/>
    <property type="match status" value="1"/>
</dbReference>